<dbReference type="EMBL" id="JAACJJ010000016">
    <property type="protein sequence ID" value="KAF5324214.1"/>
    <property type="molecule type" value="Genomic_DNA"/>
</dbReference>
<dbReference type="Proteomes" id="UP000567179">
    <property type="component" value="Unassembled WGS sequence"/>
</dbReference>
<accession>A0A8H5BIV2</accession>
<reference evidence="2 3" key="1">
    <citation type="journal article" date="2020" name="ISME J.">
        <title>Uncovering the hidden diversity of litter-decomposition mechanisms in mushroom-forming fungi.</title>
        <authorList>
            <person name="Floudas D."/>
            <person name="Bentzer J."/>
            <person name="Ahren D."/>
            <person name="Johansson T."/>
            <person name="Persson P."/>
            <person name="Tunlid A."/>
        </authorList>
    </citation>
    <scope>NUCLEOTIDE SEQUENCE [LARGE SCALE GENOMIC DNA]</scope>
    <source>
        <strain evidence="2 3">CBS 101986</strain>
    </source>
</reference>
<organism evidence="2 3">
    <name type="scientific">Psilocybe cf. subviscida</name>
    <dbReference type="NCBI Taxonomy" id="2480587"/>
    <lineage>
        <taxon>Eukaryota</taxon>
        <taxon>Fungi</taxon>
        <taxon>Dikarya</taxon>
        <taxon>Basidiomycota</taxon>
        <taxon>Agaricomycotina</taxon>
        <taxon>Agaricomycetes</taxon>
        <taxon>Agaricomycetidae</taxon>
        <taxon>Agaricales</taxon>
        <taxon>Agaricineae</taxon>
        <taxon>Strophariaceae</taxon>
        <taxon>Psilocybe</taxon>
    </lineage>
</organism>
<evidence type="ECO:0000256" key="1">
    <source>
        <dbReference type="SAM" id="MobiDB-lite"/>
    </source>
</evidence>
<keyword evidence="3" id="KW-1185">Reference proteome</keyword>
<name>A0A8H5BIV2_9AGAR</name>
<gene>
    <name evidence="2" type="ORF">D9619_011366</name>
</gene>
<feature type="region of interest" description="Disordered" evidence="1">
    <location>
        <begin position="280"/>
        <end position="304"/>
    </location>
</feature>
<feature type="compositionally biased region" description="Polar residues" evidence="1">
    <location>
        <begin position="362"/>
        <end position="374"/>
    </location>
</feature>
<sequence length="443" mass="48007">MQSLTNPLKYLTGSNSTKKQSPRIQHLDFPSEITNTLEAVDGFPACVLLTDPIFSNTSDNYTVRNVEFVITSHDQGWCNEDNFKGAYEGSWTWFEVAILRPAEEDAVISSKDKANIGSEPCITQTLTKEISDKLRFIIYEKSVDDGKSFVHGQSVGDEISRSPFWHLQRNQRGSDKPHRHTINWNRDRTESISESLGWDFDPQTGEGSGVGFVLSLQKGDRIVVIARAKQSGSANYVSEANIRIYFEVVQPADDTPAAILAQQGSESAASNTQPQLDALRLGTMGMPDGPTLGERPESTSMLESPNARAIQAVITPGLAKPGLISSYPDEGGAARSKTPPEPVPNAPGGKQRSLLDRKSKSTKTANLSTANGPQNAAGGPVGINGPQPSLAFPEQRAHMGPQSSPSAATSRRRSTRFKDWVSRMISGKKAPTNSAVIVEQADE</sequence>
<evidence type="ECO:0000313" key="2">
    <source>
        <dbReference type="EMBL" id="KAF5324214.1"/>
    </source>
</evidence>
<proteinExistence type="predicted"/>
<dbReference type="AlphaFoldDB" id="A0A8H5BIV2"/>
<dbReference type="OrthoDB" id="66095at2759"/>
<protein>
    <submittedName>
        <fullName evidence="2">Uncharacterized protein</fullName>
    </submittedName>
</protein>
<comment type="caution">
    <text evidence="2">The sequence shown here is derived from an EMBL/GenBank/DDBJ whole genome shotgun (WGS) entry which is preliminary data.</text>
</comment>
<feature type="region of interest" description="Disordered" evidence="1">
    <location>
        <begin position="320"/>
        <end position="443"/>
    </location>
</feature>
<evidence type="ECO:0000313" key="3">
    <source>
        <dbReference type="Proteomes" id="UP000567179"/>
    </source>
</evidence>